<accession>A0A5K0U7Q3</accession>
<protein>
    <submittedName>
        <fullName evidence="2">Uncharacterized protein</fullName>
    </submittedName>
</protein>
<feature type="compositionally biased region" description="Acidic residues" evidence="1">
    <location>
        <begin position="150"/>
        <end position="162"/>
    </location>
</feature>
<name>A0A5K0U7Q3_9VIRU</name>
<dbReference type="EMBL" id="UPSH01000001">
    <property type="protein sequence ID" value="VBB17810.1"/>
    <property type="molecule type" value="Genomic_DNA"/>
</dbReference>
<evidence type="ECO:0000256" key="1">
    <source>
        <dbReference type="SAM" id="MobiDB-lite"/>
    </source>
</evidence>
<feature type="compositionally biased region" description="Basic residues" evidence="1">
    <location>
        <begin position="11"/>
        <end position="21"/>
    </location>
</feature>
<dbReference type="Proteomes" id="UP000594342">
    <property type="component" value="Unassembled WGS sequence"/>
</dbReference>
<evidence type="ECO:0000313" key="3">
    <source>
        <dbReference type="Proteomes" id="UP000594342"/>
    </source>
</evidence>
<organism evidence="2 3">
    <name type="scientific">Yasminevirus sp. GU-2018</name>
    <dbReference type="NCBI Taxonomy" id="2420051"/>
    <lineage>
        <taxon>Viruses</taxon>
        <taxon>Varidnaviria</taxon>
        <taxon>Bamfordvirae</taxon>
        <taxon>Nucleocytoviricota</taxon>
        <taxon>Megaviricetes</taxon>
        <taxon>Imitervirales</taxon>
        <taxon>Mimiviridae</taxon>
        <taxon>Klosneuvirinae</taxon>
        <taxon>Yasminevirus</taxon>
        <taxon>Yasminevirus saudimassiliense</taxon>
    </lineage>
</organism>
<evidence type="ECO:0000313" key="2">
    <source>
        <dbReference type="EMBL" id="VBB17810.1"/>
    </source>
</evidence>
<feature type="compositionally biased region" description="Acidic residues" evidence="1">
    <location>
        <begin position="127"/>
        <end position="138"/>
    </location>
</feature>
<feature type="region of interest" description="Disordered" evidence="1">
    <location>
        <begin position="1"/>
        <end position="31"/>
    </location>
</feature>
<gene>
    <name evidence="2" type="ORF">YASMINEVIRUS_273</name>
</gene>
<reference evidence="2 3" key="1">
    <citation type="submission" date="2018-10" db="EMBL/GenBank/DDBJ databases">
        <authorList>
            <consortium name="IHU Genomes"/>
        </authorList>
    </citation>
    <scope>NUCLEOTIDE SEQUENCE [LARGE SCALE GENOMIC DNA]</scope>
    <source>
        <strain evidence="2 3">A1</strain>
    </source>
</reference>
<comment type="caution">
    <text evidence="2">The sequence shown here is derived from an EMBL/GenBank/DDBJ whole genome shotgun (WGS) entry which is preliminary data.</text>
</comment>
<feature type="region of interest" description="Disordered" evidence="1">
    <location>
        <begin position="121"/>
        <end position="162"/>
    </location>
</feature>
<sequence>MSSKINGNRLKGNKGKKGRRGRKEEHADFDPATDSFGKIISGLGSCQMSVQLLDEPNAKPVNAHIRGIHRGKLFFKKDDYVVIRHNGNLREIWGRVSEGDIRRVREDFAKIEGKGDKSSVIFRDANDLEDDESDEEDVVPPQPNRSVLDEPTDDADINIDDI</sequence>
<keyword evidence="3" id="KW-1185">Reference proteome</keyword>
<proteinExistence type="predicted"/>
<feature type="compositionally biased region" description="Low complexity" evidence="1">
    <location>
        <begin position="1"/>
        <end position="10"/>
    </location>
</feature>